<dbReference type="Pfam" id="PF03471">
    <property type="entry name" value="CorC_HlyC"/>
    <property type="match status" value="1"/>
</dbReference>
<dbReference type="GO" id="GO:0005886">
    <property type="term" value="C:plasma membrane"/>
    <property type="evidence" value="ECO:0007669"/>
    <property type="project" value="TreeGrafter"/>
</dbReference>
<feature type="compositionally biased region" description="Low complexity" evidence="5">
    <location>
        <begin position="105"/>
        <end position="146"/>
    </location>
</feature>
<dbReference type="Gene3D" id="3.30.465.10">
    <property type="match status" value="1"/>
</dbReference>
<protein>
    <submittedName>
        <fullName evidence="7">Hemolysin C</fullName>
    </submittedName>
</protein>
<dbReference type="PROSITE" id="PS51371">
    <property type="entry name" value="CBS"/>
    <property type="match status" value="1"/>
</dbReference>
<name>A0A1X6ZYD0_9RHOB</name>
<dbReference type="SMART" id="SM00116">
    <property type="entry name" value="CBS"/>
    <property type="match status" value="2"/>
</dbReference>
<evidence type="ECO:0000256" key="3">
    <source>
        <dbReference type="ARBA" id="ARBA00023122"/>
    </source>
</evidence>
<reference evidence="7 8" key="1">
    <citation type="submission" date="2017-03" db="EMBL/GenBank/DDBJ databases">
        <authorList>
            <person name="Afonso C.L."/>
            <person name="Miller P.J."/>
            <person name="Scott M.A."/>
            <person name="Spackman E."/>
            <person name="Goraichik I."/>
            <person name="Dimitrov K.M."/>
            <person name="Suarez D.L."/>
            <person name="Swayne D.E."/>
        </authorList>
    </citation>
    <scope>NUCLEOTIDE SEQUENCE [LARGE SCALE GENOMIC DNA]</scope>
    <source>
        <strain evidence="7 8">CECT 7751</strain>
    </source>
</reference>
<feature type="domain" description="CBS" evidence="6">
    <location>
        <begin position="249"/>
        <end position="306"/>
    </location>
</feature>
<keyword evidence="2" id="KW-0677">Repeat</keyword>
<dbReference type="GO" id="GO:0050660">
    <property type="term" value="F:flavin adenine dinucleotide binding"/>
    <property type="evidence" value="ECO:0007669"/>
    <property type="project" value="InterPro"/>
</dbReference>
<comment type="similarity">
    <text evidence="1">Belongs to the UPF0053 family. Hemolysin C subfamily.</text>
</comment>
<evidence type="ECO:0000313" key="7">
    <source>
        <dbReference type="EMBL" id="SLN65193.1"/>
    </source>
</evidence>
<dbReference type="SUPFAM" id="SSF56176">
    <property type="entry name" value="FAD-binding/transporter-associated domain-like"/>
    <property type="match status" value="1"/>
</dbReference>
<dbReference type="InterPro" id="IPR005170">
    <property type="entry name" value="Transptr-assoc_dom"/>
</dbReference>
<keyword evidence="8" id="KW-1185">Reference proteome</keyword>
<dbReference type="FunFam" id="3.10.580.10:FF:000002">
    <property type="entry name" value="Magnesium/cobalt efflux protein CorC"/>
    <property type="match status" value="1"/>
</dbReference>
<dbReference type="Pfam" id="PF00571">
    <property type="entry name" value="CBS"/>
    <property type="match status" value="2"/>
</dbReference>
<dbReference type="Gene3D" id="3.10.580.10">
    <property type="entry name" value="CBS-domain"/>
    <property type="match status" value="1"/>
</dbReference>
<dbReference type="InterPro" id="IPR046342">
    <property type="entry name" value="CBS_dom_sf"/>
</dbReference>
<dbReference type="InterPro" id="IPR044751">
    <property type="entry name" value="Ion_transp-like_CBS"/>
</dbReference>
<dbReference type="EMBL" id="FWFN01000007">
    <property type="protein sequence ID" value="SLN65193.1"/>
    <property type="molecule type" value="Genomic_DNA"/>
</dbReference>
<keyword evidence="3 4" id="KW-0129">CBS domain</keyword>
<proteinExistence type="inferred from homology"/>
<dbReference type="InterPro" id="IPR036318">
    <property type="entry name" value="FAD-bd_PCMH-like_sf"/>
</dbReference>
<dbReference type="PANTHER" id="PTHR22777:SF27">
    <property type="entry name" value="MAGNESIUM AND COBALT EFFLUX PROTEIN CORC"/>
    <property type="match status" value="1"/>
</dbReference>
<dbReference type="AlphaFoldDB" id="A0A1X6ZYD0"/>
<dbReference type="InterPro" id="IPR016169">
    <property type="entry name" value="FAD-bd_PCMH_sub2"/>
</dbReference>
<accession>A0A1X6ZYD0</accession>
<dbReference type="InterPro" id="IPR000644">
    <property type="entry name" value="CBS_dom"/>
</dbReference>
<dbReference type="SMART" id="SM01091">
    <property type="entry name" value="CorC_HlyC"/>
    <property type="match status" value="1"/>
</dbReference>
<dbReference type="PANTHER" id="PTHR22777">
    <property type="entry name" value="HEMOLYSIN-RELATED"/>
    <property type="match status" value="1"/>
</dbReference>
<dbReference type="Proteomes" id="UP000193963">
    <property type="component" value="Unassembled WGS sequence"/>
</dbReference>
<dbReference type="CDD" id="cd04590">
    <property type="entry name" value="CBS_pair_CorC_HlyC_assoc"/>
    <property type="match status" value="1"/>
</dbReference>
<sequence>MGDSIDGSSNAAQRARSMTPDPAAPHPAMRLVETEGPVSRVAGSAAAPSVTGAADAVASGSLVNGSREASPAMTGTDGIPLAHAKDGLRLASSSEGGNGPARPNGATPAAPQAPSAPSRVAPVGAPANANPRRRPGFFGRLLGNRGSAATRTPESSASAQPASPPQRRHSLLNLRNMRVEDVAIPKVEIVAVPKSISQDDLVGIFRESGMTRLPVYDETLDSPKGFVHLKDFALKHGWDAASDFQLEELLRPLLFVPPSMPIGVLLQKMQTERRHMALVIDEYGGVDGLVTIEDLIEQVIGEIEDEHDVDEDALWTREASGSYLALAKAPLEDFEVATGLSLTDDDSVDEEEIDTLGGLVFMLAGRVPARGEVVVHPAGHEFEVVEADPRRIKRLRVRLKPADAE</sequence>
<evidence type="ECO:0000313" key="8">
    <source>
        <dbReference type="Proteomes" id="UP000193963"/>
    </source>
</evidence>
<evidence type="ECO:0000256" key="5">
    <source>
        <dbReference type="SAM" id="MobiDB-lite"/>
    </source>
</evidence>
<evidence type="ECO:0000259" key="6">
    <source>
        <dbReference type="PROSITE" id="PS51371"/>
    </source>
</evidence>
<feature type="compositionally biased region" description="Polar residues" evidence="5">
    <location>
        <begin position="1"/>
        <end position="12"/>
    </location>
</feature>
<dbReference type="SUPFAM" id="SSF54631">
    <property type="entry name" value="CBS-domain pair"/>
    <property type="match status" value="1"/>
</dbReference>
<evidence type="ECO:0000256" key="2">
    <source>
        <dbReference type="ARBA" id="ARBA00022737"/>
    </source>
</evidence>
<organism evidence="7 8">
    <name type="scientific">Pseudooceanicola marinus</name>
    <dbReference type="NCBI Taxonomy" id="396013"/>
    <lineage>
        <taxon>Bacteria</taxon>
        <taxon>Pseudomonadati</taxon>
        <taxon>Pseudomonadota</taxon>
        <taxon>Alphaproteobacteria</taxon>
        <taxon>Rhodobacterales</taxon>
        <taxon>Paracoccaceae</taxon>
        <taxon>Pseudooceanicola</taxon>
    </lineage>
</organism>
<feature type="region of interest" description="Disordered" evidence="5">
    <location>
        <begin position="1"/>
        <end position="168"/>
    </location>
</feature>
<gene>
    <name evidence="7" type="primary">tlyC</name>
    <name evidence="7" type="ORF">PSM7751_03337</name>
</gene>
<evidence type="ECO:0000256" key="4">
    <source>
        <dbReference type="PROSITE-ProRule" id="PRU00703"/>
    </source>
</evidence>
<evidence type="ECO:0000256" key="1">
    <source>
        <dbReference type="ARBA" id="ARBA00006446"/>
    </source>
</evidence>